<dbReference type="InterPro" id="IPR035979">
    <property type="entry name" value="RBD_domain_sf"/>
</dbReference>
<sequence length="280" mass="31073">MNGTSWADEPVELELNTPQLVFDQDGVKVFVEYKINEEGRKVKVTKKIQNKVIKHSVIKSVAERKAWQKFGEERGKPPGPSTTTTTVGDHVNLKLFQWGDVKDEEAELLEKKKEATVNHIKCKYCKGNHFSAKCPYKDSLKNLEDIVGPSAGAGADSGAPASPLVSGKDAGPQKSAYVPPHRKNPNSARDTSYERSEDLPTIRLTNLPPDTREPDIQNLVRPFGSISRIFLAKDRETGLCKGYSFISFDSRQSAENAINKLHRHGFGNLILNAEWSGNSK</sequence>
<dbReference type="InterPro" id="IPR000504">
    <property type="entry name" value="RRM_dom"/>
</dbReference>
<keyword evidence="1 5" id="KW-0963">Cytoplasm</keyword>
<comment type="caution">
    <text evidence="9">The sequence shown here is derived from an EMBL/GenBank/DDBJ whole genome shotgun (WGS) entry which is preliminary data.</text>
</comment>
<dbReference type="HAMAP" id="MF_03006">
    <property type="entry name" value="eIF3g"/>
    <property type="match status" value="1"/>
</dbReference>
<dbReference type="InterPro" id="IPR017334">
    <property type="entry name" value="eIF3_g"/>
</dbReference>
<proteinExistence type="inferred from homology"/>
<dbReference type="GO" id="GO:0033290">
    <property type="term" value="C:eukaryotic 48S preinitiation complex"/>
    <property type="evidence" value="ECO:0007669"/>
    <property type="project" value="UniProtKB-UniRule"/>
</dbReference>
<dbReference type="SMART" id="SM00360">
    <property type="entry name" value="RRM"/>
    <property type="match status" value="1"/>
</dbReference>
<evidence type="ECO:0000256" key="2">
    <source>
        <dbReference type="ARBA" id="ARBA00022540"/>
    </source>
</evidence>
<evidence type="ECO:0000256" key="5">
    <source>
        <dbReference type="HAMAP-Rule" id="MF_03006"/>
    </source>
</evidence>
<dbReference type="Gene3D" id="3.30.70.330">
    <property type="match status" value="1"/>
</dbReference>
<keyword evidence="4 5" id="KW-0648">Protein biosynthesis</keyword>
<comment type="subunit">
    <text evidence="5">Component of the eukaryotic translation initiation factor 3 (eIF-3) complex.</text>
</comment>
<dbReference type="InterPro" id="IPR024675">
    <property type="entry name" value="eIF3g_N"/>
</dbReference>
<evidence type="ECO:0000313" key="9">
    <source>
        <dbReference type="EMBL" id="PVV04824.1"/>
    </source>
</evidence>
<feature type="compositionally biased region" description="Low complexity" evidence="7">
    <location>
        <begin position="153"/>
        <end position="163"/>
    </location>
</feature>
<dbReference type="STRING" id="133381.A0A2T9ZJQ9"/>
<dbReference type="PANTHER" id="PTHR10352">
    <property type="entry name" value="EUKARYOTIC TRANSLATION INITIATION FACTOR 3 SUBUNIT G"/>
    <property type="match status" value="1"/>
</dbReference>
<dbReference type="InterPro" id="IPR012677">
    <property type="entry name" value="Nucleotide-bd_a/b_plait_sf"/>
</dbReference>
<evidence type="ECO:0000256" key="1">
    <source>
        <dbReference type="ARBA" id="ARBA00022490"/>
    </source>
</evidence>
<dbReference type="GO" id="GO:0005852">
    <property type="term" value="C:eukaryotic translation initiation factor 3 complex"/>
    <property type="evidence" value="ECO:0007669"/>
    <property type="project" value="UniProtKB-UniRule"/>
</dbReference>
<organism evidence="9 10">
    <name type="scientific">Smittium megazygosporum</name>
    <dbReference type="NCBI Taxonomy" id="133381"/>
    <lineage>
        <taxon>Eukaryota</taxon>
        <taxon>Fungi</taxon>
        <taxon>Fungi incertae sedis</taxon>
        <taxon>Zoopagomycota</taxon>
        <taxon>Kickxellomycotina</taxon>
        <taxon>Harpellomycetes</taxon>
        <taxon>Harpellales</taxon>
        <taxon>Legeriomycetaceae</taxon>
        <taxon>Smittium</taxon>
    </lineage>
</organism>
<dbReference type="GO" id="GO:0016282">
    <property type="term" value="C:eukaryotic 43S preinitiation complex"/>
    <property type="evidence" value="ECO:0007669"/>
    <property type="project" value="UniProtKB-UniRule"/>
</dbReference>
<dbReference type="Pfam" id="PF12353">
    <property type="entry name" value="eIF3g"/>
    <property type="match status" value="1"/>
</dbReference>
<comment type="subcellular location">
    <subcellularLocation>
        <location evidence="5">Cytoplasm</location>
    </subcellularLocation>
</comment>
<dbReference type="AlphaFoldDB" id="A0A2T9ZJQ9"/>
<dbReference type="OrthoDB" id="639027at2759"/>
<reference evidence="9 10" key="1">
    <citation type="journal article" date="2018" name="MBio">
        <title>Comparative Genomics Reveals the Core Gene Toolbox for the Fungus-Insect Symbiosis.</title>
        <authorList>
            <person name="Wang Y."/>
            <person name="Stata M."/>
            <person name="Wang W."/>
            <person name="Stajich J.E."/>
            <person name="White M.M."/>
            <person name="Moncalvo J.M."/>
        </authorList>
    </citation>
    <scope>NUCLEOTIDE SEQUENCE [LARGE SCALE GENOMIC DNA]</scope>
    <source>
        <strain evidence="9 10">SC-DP-2</strain>
    </source>
</reference>
<gene>
    <name evidence="5" type="primary">TIF35</name>
    <name evidence="9" type="ORF">BB560_000663</name>
</gene>
<dbReference type="SUPFAM" id="SSF54928">
    <property type="entry name" value="RNA-binding domain, RBD"/>
    <property type="match status" value="1"/>
</dbReference>
<name>A0A2T9ZJQ9_9FUNG</name>
<dbReference type="GO" id="GO:0003723">
    <property type="term" value="F:RNA binding"/>
    <property type="evidence" value="ECO:0007669"/>
    <property type="project" value="UniProtKB-UniRule"/>
</dbReference>
<dbReference type="PROSITE" id="PS50102">
    <property type="entry name" value="RRM"/>
    <property type="match status" value="1"/>
</dbReference>
<accession>A0A2T9ZJQ9</accession>
<dbReference type="PIRSF" id="PIRSF037949">
    <property type="entry name" value="Transl_init_eIF-3_RNA-bind"/>
    <property type="match status" value="1"/>
</dbReference>
<evidence type="ECO:0000256" key="6">
    <source>
        <dbReference type="PROSITE-ProRule" id="PRU00176"/>
    </source>
</evidence>
<dbReference type="InterPro" id="IPR034240">
    <property type="entry name" value="eIF3G_RRM"/>
</dbReference>
<evidence type="ECO:0000259" key="8">
    <source>
        <dbReference type="PROSITE" id="PS50102"/>
    </source>
</evidence>
<comment type="similarity">
    <text evidence="5">Belongs to the eIF-3 subunit G family.</text>
</comment>
<evidence type="ECO:0000256" key="4">
    <source>
        <dbReference type="ARBA" id="ARBA00022917"/>
    </source>
</evidence>
<evidence type="ECO:0000256" key="7">
    <source>
        <dbReference type="SAM" id="MobiDB-lite"/>
    </source>
</evidence>
<dbReference type="Proteomes" id="UP000245609">
    <property type="component" value="Unassembled WGS sequence"/>
</dbReference>
<keyword evidence="3 6" id="KW-0694">RNA-binding</keyword>
<dbReference type="EMBL" id="MBFS01000074">
    <property type="protein sequence ID" value="PVV04824.1"/>
    <property type="molecule type" value="Genomic_DNA"/>
</dbReference>
<dbReference type="GO" id="GO:0001732">
    <property type="term" value="P:formation of cytoplasmic translation initiation complex"/>
    <property type="evidence" value="ECO:0007669"/>
    <property type="project" value="UniProtKB-UniRule"/>
</dbReference>
<dbReference type="GO" id="GO:0003743">
    <property type="term" value="F:translation initiation factor activity"/>
    <property type="evidence" value="ECO:0007669"/>
    <property type="project" value="UniProtKB-UniRule"/>
</dbReference>
<evidence type="ECO:0000256" key="3">
    <source>
        <dbReference type="ARBA" id="ARBA00022884"/>
    </source>
</evidence>
<feature type="region of interest" description="Disordered" evidence="7">
    <location>
        <begin position="153"/>
        <end position="199"/>
    </location>
</feature>
<dbReference type="Pfam" id="PF00076">
    <property type="entry name" value="RRM_1"/>
    <property type="match status" value="1"/>
</dbReference>
<dbReference type="CDD" id="cd12408">
    <property type="entry name" value="RRM_eIF3G_like"/>
    <property type="match status" value="1"/>
</dbReference>
<protein>
    <recommendedName>
        <fullName evidence="5">Eukaryotic translation initiation factor 3 subunit G</fullName>
        <shortName evidence="5">eIF3g</shortName>
    </recommendedName>
    <alternativeName>
        <fullName evidence="5">Eukaryotic translation initiation factor 3 RNA-binding subunit</fullName>
        <shortName evidence="5">eIF-3 RNA-binding subunit</shortName>
    </alternativeName>
    <alternativeName>
        <fullName evidence="5">Translation initiation factor eIF3 p33 subunit homolog</fullName>
        <shortName evidence="5">eIF3 p33 homolog</shortName>
    </alternativeName>
</protein>
<keyword evidence="2 5" id="KW-0396">Initiation factor</keyword>
<comment type="function">
    <text evidence="5">RNA-binding component of the eukaryotic translation initiation factor 3 (eIF-3) complex, which is involved in protein synthesis of a specialized repertoire of mRNAs and, together with other initiation factors, stimulates binding of mRNA and methionyl-tRNAi to the 40S ribosome. The eIF-3 complex specifically targets and initiates translation of a subset of mRNAs involved in cell proliferation. This subunit can bind 18S rRNA.</text>
</comment>
<feature type="domain" description="RRM" evidence="8">
    <location>
        <begin position="200"/>
        <end position="278"/>
    </location>
</feature>
<dbReference type="CDD" id="cd12933">
    <property type="entry name" value="eIF3G"/>
    <property type="match status" value="1"/>
</dbReference>
<keyword evidence="10" id="KW-1185">Reference proteome</keyword>
<evidence type="ECO:0000313" key="10">
    <source>
        <dbReference type="Proteomes" id="UP000245609"/>
    </source>
</evidence>